<dbReference type="InParanoid" id="K0KND7"/>
<dbReference type="HOGENOM" id="CLU_049633_3_0_1"/>
<evidence type="ECO:0000313" key="1">
    <source>
        <dbReference type="EMBL" id="CCH42899.1"/>
    </source>
</evidence>
<accession>K0KND7</accession>
<dbReference type="eggNOG" id="KOG4840">
    <property type="taxonomic scope" value="Eukaryota"/>
</dbReference>
<dbReference type="AlphaFoldDB" id="K0KND7"/>
<dbReference type="SUPFAM" id="SSF53474">
    <property type="entry name" value="alpha/beta-Hydrolases"/>
    <property type="match status" value="1"/>
</dbReference>
<dbReference type="InterPro" id="IPR013744">
    <property type="entry name" value="SidJ"/>
</dbReference>
<dbReference type="EMBL" id="CAIF01000057">
    <property type="protein sequence ID" value="CCH42899.1"/>
    <property type="molecule type" value="Genomic_DNA"/>
</dbReference>
<dbReference type="PANTHER" id="PTHR31591:SF1">
    <property type="entry name" value="UPF0613 PROTEIN PB24D3.06C"/>
    <property type="match status" value="1"/>
</dbReference>
<dbReference type="Gene3D" id="3.40.50.1820">
    <property type="entry name" value="alpha/beta hydrolase"/>
    <property type="match status" value="1"/>
</dbReference>
<keyword evidence="2" id="KW-1185">Reference proteome</keyword>
<organism evidence="1 2">
    <name type="scientific">Wickerhamomyces ciferrii (strain ATCC 14091 / BCRC 22168 / CBS 111 / JCM 3599 / NBRC 0793 / NRRL Y-1031 F-60-10)</name>
    <name type="common">Yeast</name>
    <name type="synonym">Pichia ciferrii</name>
    <dbReference type="NCBI Taxonomy" id="1206466"/>
    <lineage>
        <taxon>Eukaryota</taxon>
        <taxon>Fungi</taxon>
        <taxon>Dikarya</taxon>
        <taxon>Ascomycota</taxon>
        <taxon>Saccharomycotina</taxon>
        <taxon>Saccharomycetes</taxon>
        <taxon>Phaffomycetales</taxon>
        <taxon>Wickerhamomycetaceae</taxon>
        <taxon>Wickerhamomyces</taxon>
    </lineage>
</organism>
<evidence type="ECO:0000313" key="2">
    <source>
        <dbReference type="Proteomes" id="UP000009328"/>
    </source>
</evidence>
<comment type="caution">
    <text evidence="1">The sequence shown here is derived from an EMBL/GenBank/DDBJ whole genome shotgun (WGS) entry which is preliminary data.</text>
</comment>
<sequence>MSSGKLHKYNDNLVAFEFNSTTPNPTDNAIIFIGGLGDGLLTVPYLSKLNESLPTNWSLFQILISSSYQGWGTGSLDRDIKEIKQFVDYLHGLGKQKVVLFGHSTGTQDSIHYALQNQGQGIDGIILQAPVSDREAIVKSSKEDGLDLDSYNKEAQEFFDKQGPQAVLPKKFSDFLFGVSAISSYRWLSLTLENGDDDYFSTDLSDEKLQETFGKLNKPTLVLYSGEDQFFPDGVDIGKVLQRWESFTKPGVWSKYSLVIDGATHNIGEGSKEGSVDVLIKQVQSFINEL</sequence>
<gene>
    <name evidence="1" type="ORF">BN7_2445</name>
</gene>
<dbReference type="InterPro" id="IPR029058">
    <property type="entry name" value="AB_hydrolase_fold"/>
</dbReference>
<name>K0KND7_WICCF</name>
<reference evidence="1 2" key="1">
    <citation type="journal article" date="2012" name="Eukaryot. Cell">
        <title>Draft genome sequence of Wickerhamomyces ciferrii NRRL Y-1031 F-60-10.</title>
        <authorList>
            <person name="Schneider J."/>
            <person name="Andrea H."/>
            <person name="Blom J."/>
            <person name="Jaenicke S."/>
            <person name="Ruckert C."/>
            <person name="Schorsch C."/>
            <person name="Szczepanowski R."/>
            <person name="Farwick M."/>
            <person name="Goesmann A."/>
            <person name="Puhler A."/>
            <person name="Schaffer S."/>
            <person name="Tauch A."/>
            <person name="Kohler T."/>
            <person name="Brinkrolf K."/>
        </authorList>
    </citation>
    <scope>NUCLEOTIDE SEQUENCE [LARGE SCALE GENOMIC DNA]</scope>
    <source>
        <strain evidence="2">ATCC 14091 / BCRC 22168 / CBS 111 / JCM 3599 / NBRC 0793 / NRRL Y-1031 F-60-10</strain>
    </source>
</reference>
<dbReference type="PANTHER" id="PTHR31591">
    <property type="entry name" value="UPF0613 PROTEIN PB24D3.06C"/>
    <property type="match status" value="1"/>
</dbReference>
<dbReference type="Pfam" id="PF08538">
    <property type="entry name" value="DUF1749"/>
    <property type="match status" value="1"/>
</dbReference>
<proteinExistence type="predicted"/>
<protein>
    <submittedName>
        <fullName evidence="1">Uncharacterized protein</fullName>
    </submittedName>
</protein>
<dbReference type="Proteomes" id="UP000009328">
    <property type="component" value="Unassembled WGS sequence"/>
</dbReference>